<organism evidence="2 3">
    <name type="scientific">Rozella allomycis (strain CSF55)</name>
    <dbReference type="NCBI Taxonomy" id="988480"/>
    <lineage>
        <taxon>Eukaryota</taxon>
        <taxon>Fungi</taxon>
        <taxon>Fungi incertae sedis</taxon>
        <taxon>Cryptomycota</taxon>
        <taxon>Cryptomycota incertae sedis</taxon>
        <taxon>Rozella</taxon>
    </lineage>
</organism>
<feature type="transmembrane region" description="Helical" evidence="1">
    <location>
        <begin position="48"/>
        <end position="66"/>
    </location>
</feature>
<gene>
    <name evidence="2" type="ORF">O9G_003742</name>
</gene>
<evidence type="ECO:0000256" key="1">
    <source>
        <dbReference type="SAM" id="Phobius"/>
    </source>
</evidence>
<evidence type="ECO:0000313" key="2">
    <source>
        <dbReference type="EMBL" id="EPZ34143.1"/>
    </source>
</evidence>
<keyword evidence="1" id="KW-0812">Transmembrane</keyword>
<keyword evidence="1" id="KW-0472">Membrane</keyword>
<reference evidence="2 3" key="1">
    <citation type="journal article" date="2013" name="Curr. Biol.">
        <title>Shared signatures of parasitism and phylogenomics unite Cryptomycota and microsporidia.</title>
        <authorList>
            <person name="James T.Y."/>
            <person name="Pelin A."/>
            <person name="Bonen L."/>
            <person name="Ahrendt S."/>
            <person name="Sain D."/>
            <person name="Corradi N."/>
            <person name="Stajich J.E."/>
        </authorList>
    </citation>
    <scope>NUCLEOTIDE SEQUENCE [LARGE SCALE GENOMIC DNA]</scope>
    <source>
        <strain evidence="2 3">CSF55</strain>
    </source>
</reference>
<name>A0A075AV75_ROZAC</name>
<dbReference type="HOGENOM" id="CLU_2198481_0_0_1"/>
<dbReference type="EMBL" id="KE560987">
    <property type="protein sequence ID" value="EPZ34143.1"/>
    <property type="molecule type" value="Genomic_DNA"/>
</dbReference>
<dbReference type="AlphaFoldDB" id="A0A075AV75"/>
<dbReference type="OrthoDB" id="2098085at2759"/>
<keyword evidence="1" id="KW-1133">Transmembrane helix</keyword>
<evidence type="ECO:0000313" key="3">
    <source>
        <dbReference type="Proteomes" id="UP000030755"/>
    </source>
</evidence>
<dbReference type="Proteomes" id="UP000030755">
    <property type="component" value="Unassembled WGS sequence"/>
</dbReference>
<accession>A0A075AV75</accession>
<sequence length="108" mass="11650">MSAIPMANVTPLAGGSFFSGCAFAITFQMLNDYGLSLNVLNDKSRQSILNLIALVGSTAGFIAYCYNQTKESITMINITAFILFASVQYGLYGQELYGIILGILMSKL</sequence>
<feature type="transmembrane region" description="Helical" evidence="1">
    <location>
        <begin position="73"/>
        <end position="92"/>
    </location>
</feature>
<protein>
    <submittedName>
        <fullName evidence="2">Uncharacterized protein</fullName>
    </submittedName>
</protein>
<keyword evidence="3" id="KW-1185">Reference proteome</keyword>
<proteinExistence type="predicted"/>